<dbReference type="NCBIfam" id="TIGR04183">
    <property type="entry name" value="Por_Secre_tail"/>
    <property type="match status" value="1"/>
</dbReference>
<feature type="region of interest" description="Disordered" evidence="1">
    <location>
        <begin position="377"/>
        <end position="397"/>
    </location>
</feature>
<dbReference type="EMBL" id="QRNO01000056">
    <property type="protein sequence ID" value="RHK48711.1"/>
    <property type="molecule type" value="Genomic_DNA"/>
</dbReference>
<comment type="caution">
    <text evidence="5">The sequence shown here is derived from an EMBL/GenBank/DDBJ whole genome shotgun (WGS) entry which is preliminary data.</text>
</comment>
<dbReference type="Pfam" id="PF03644">
    <property type="entry name" value="Glyco_hydro_85"/>
    <property type="match status" value="1"/>
</dbReference>
<evidence type="ECO:0000259" key="4">
    <source>
        <dbReference type="Pfam" id="PF20009"/>
    </source>
</evidence>
<sequence length="1019" mass="112120">MKKKVLLSTLAMAAFMSAMPSVNAVAADDSKASAVYDFSGFNDVNLINLFYKAYKDGRKYPTEAEFAAAGIQQSDIAFIRSHVRNKGIIDRSGRLIKDTYEKRNLWMNIPMGFGKDGSVGQPSKNFDSDVYSMWNYTNIFGSWNHGFFSAPAAWTDAAHKNGSDIYSGIKFFDTTGGRPDGAGSWIQYCTEKDANGNFKYVDAIINCLMYFGFDGINYNWEDAGYNKTDIVNFHRALWKKAAENGFDNYHSGIYTSQSSIASAMQAKWLLGDKEGRTHDLMLNYSSGDFSYQLSSSAKVAIDATGSTDGIYAGMWFVTMNRGWNRLNADDYSKQMNICLWGEHASSRIWSYTSGLDPQDRQANYQYMMERLMSGGNRNPLERPAVSNSGNDWEVERGSSNKPLQGFAGLATWIPERSSIFGNLPFGTNFSLGNGDRYAYKGKKTAGKWYNMATQDVVPTYRWLVVKPGTQTVSTDVDATFTHADQYIGGSSLLLTGKATAAGTDVVLYKTDLNVSAGNPFAKIAVKSGKEGTNASSLYVIVQKADGSWVEAPVGNVTGANWQEVKVALNGVSKSDVIKHIGLRVKGSDNAYKMYVGKLEINDDVKATPAAIKNLTVEVKEETKTSLTAKVFWGVDAKAQKRAAWDLVYNDEANIDHFEILYKNGENGKVSEVGRTTTWATLVNDIQLETTDEPYIGVRSVSTDLKTYSSVEWVKVTRGDIASLPEANPESYPISQMNPDCDGAGIARQQRYVTDVTTTGADQNLDYHTDHPVADGSQYDDQTARVLKVKQGQKVKLHVKCFDSSNSTWEGSKKVDGLRYCFAGGWIDFNGDYNFYPKTMQEDPANGEMLFFAGTIRQASPQFETTGIDCEFTIPSDAKPGSSRLRIVFSDAWFAGDFLPSGLHNKGFSMDFSVEITGNNPGRKPAADIHDQGVADEPENLTGGVVDAINSASQGVSKVEAADGKFNFQNVEKAWVYDASGVLVKYLVNPTSFDAQQLASGVYLVKMQNGNIIRSQKLVK</sequence>
<feature type="chain" id="PRO_5019233002" evidence="2">
    <location>
        <begin position="27"/>
        <end position="1019"/>
    </location>
</feature>
<dbReference type="InterPro" id="IPR026444">
    <property type="entry name" value="Secre_tail"/>
</dbReference>
<dbReference type="Proteomes" id="UP000286598">
    <property type="component" value="Unassembled WGS sequence"/>
</dbReference>
<dbReference type="AlphaFoldDB" id="A0A415GHP6"/>
<accession>A0A415GHP6</accession>
<evidence type="ECO:0000313" key="6">
    <source>
        <dbReference type="Proteomes" id="UP000286598"/>
    </source>
</evidence>
<evidence type="ECO:0000313" key="5">
    <source>
        <dbReference type="EMBL" id="RHK48711.1"/>
    </source>
</evidence>
<dbReference type="OrthoDB" id="1089471at2"/>
<evidence type="ECO:0000256" key="1">
    <source>
        <dbReference type="SAM" id="MobiDB-lite"/>
    </source>
</evidence>
<keyword evidence="6" id="KW-1185">Reference proteome</keyword>
<protein>
    <submittedName>
        <fullName evidence="5">T9SS C-terminal target domain-containing protein</fullName>
    </submittedName>
</protein>
<dbReference type="Pfam" id="PF20009">
    <property type="entry name" value="GEVED"/>
    <property type="match status" value="1"/>
</dbReference>
<feature type="domain" description="Cytosolic endo-beta-N-acetylglucosaminidase TIM barrel" evidence="3">
    <location>
        <begin position="121"/>
        <end position="436"/>
    </location>
</feature>
<organism evidence="5 6">
    <name type="scientific">Leyella stercorea</name>
    <dbReference type="NCBI Taxonomy" id="363265"/>
    <lineage>
        <taxon>Bacteria</taxon>
        <taxon>Pseudomonadati</taxon>
        <taxon>Bacteroidota</taxon>
        <taxon>Bacteroidia</taxon>
        <taxon>Bacteroidales</taxon>
        <taxon>Prevotellaceae</taxon>
        <taxon>Leyella</taxon>
    </lineage>
</organism>
<gene>
    <name evidence="5" type="ORF">DW060_10050</name>
</gene>
<evidence type="ECO:0000256" key="2">
    <source>
        <dbReference type="SAM" id="SignalP"/>
    </source>
</evidence>
<name>A0A415GHP6_9BACT</name>
<evidence type="ECO:0000259" key="3">
    <source>
        <dbReference type="Pfam" id="PF03644"/>
    </source>
</evidence>
<dbReference type="Gene3D" id="2.60.120.260">
    <property type="entry name" value="Galactose-binding domain-like"/>
    <property type="match status" value="1"/>
</dbReference>
<dbReference type="GO" id="GO:0005737">
    <property type="term" value="C:cytoplasm"/>
    <property type="evidence" value="ECO:0007669"/>
    <property type="project" value="InterPro"/>
</dbReference>
<reference evidence="5 6" key="1">
    <citation type="submission" date="2018-08" db="EMBL/GenBank/DDBJ databases">
        <title>A genome reference for cultivated species of the human gut microbiota.</title>
        <authorList>
            <person name="Zou Y."/>
            <person name="Xue W."/>
            <person name="Luo G."/>
        </authorList>
    </citation>
    <scope>NUCLEOTIDE SEQUENCE [LARGE SCALE GENOMIC DNA]</scope>
    <source>
        <strain evidence="5 6">AF42-9</strain>
    </source>
</reference>
<dbReference type="Gene3D" id="3.20.20.80">
    <property type="entry name" value="Glycosidases"/>
    <property type="match status" value="1"/>
</dbReference>
<dbReference type="GO" id="GO:0033925">
    <property type="term" value="F:mannosyl-glycoprotein endo-beta-N-acetylglucosaminidase activity"/>
    <property type="evidence" value="ECO:0007669"/>
    <property type="project" value="InterPro"/>
</dbReference>
<feature type="domain" description="GEVED" evidence="4">
    <location>
        <begin position="823"/>
        <end position="913"/>
    </location>
</feature>
<proteinExistence type="predicted"/>
<feature type="signal peptide" evidence="2">
    <location>
        <begin position="1"/>
        <end position="26"/>
    </location>
</feature>
<dbReference type="InterPro" id="IPR045474">
    <property type="entry name" value="GEVED"/>
</dbReference>
<dbReference type="InterPro" id="IPR005201">
    <property type="entry name" value="TIM_ENGase"/>
</dbReference>
<keyword evidence="2" id="KW-0732">Signal</keyword>